<dbReference type="Pfam" id="PF05159">
    <property type="entry name" value="Capsule_synth"/>
    <property type="match status" value="1"/>
</dbReference>
<dbReference type="Proteomes" id="UP001161409">
    <property type="component" value="Unassembled WGS sequence"/>
</dbReference>
<gene>
    <name evidence="1" type="ORF">GCM10007924_09990</name>
</gene>
<comment type="caution">
    <text evidence="1">The sequence shown here is derived from an EMBL/GenBank/DDBJ whole genome shotgun (WGS) entry which is preliminary data.</text>
</comment>
<evidence type="ECO:0000313" key="2">
    <source>
        <dbReference type="Proteomes" id="UP001161409"/>
    </source>
</evidence>
<evidence type="ECO:0008006" key="3">
    <source>
        <dbReference type="Google" id="ProtNLM"/>
    </source>
</evidence>
<evidence type="ECO:0000313" key="1">
    <source>
        <dbReference type="EMBL" id="GLQ05778.1"/>
    </source>
</evidence>
<name>A0ABQ5U3G7_9PROT</name>
<organism evidence="1 2">
    <name type="scientific">Sneathiella chinensis</name>
    <dbReference type="NCBI Taxonomy" id="349750"/>
    <lineage>
        <taxon>Bacteria</taxon>
        <taxon>Pseudomonadati</taxon>
        <taxon>Pseudomonadota</taxon>
        <taxon>Alphaproteobacteria</taxon>
        <taxon>Sneathiellales</taxon>
        <taxon>Sneathiellaceae</taxon>
        <taxon>Sneathiella</taxon>
    </lineage>
</organism>
<dbReference type="EMBL" id="BSNF01000001">
    <property type="protein sequence ID" value="GLQ05778.1"/>
    <property type="molecule type" value="Genomic_DNA"/>
</dbReference>
<protein>
    <recommendedName>
        <fullName evidence="3">Capsular biosynthesis protein</fullName>
    </recommendedName>
</protein>
<sequence length="302" mass="33934">MFEEGYIRPHWITLEQGGVNGHSSFPKQADIIHALADKAVLEAPEPVGGGLWQRIFYDFVYNFMNLLMIWKFPHHRTHRPYTVWAEYATWTKRLVTLSWLKPRAEKAVREIADMAAPCYLFPLQLDSDSQVRVHSPYGTMPDAIRTVLKTFASEAPKDAVLIIKNHPLDNGMINYGKLIRAFAAEQAIKDRVRFIDGGDLNALLAHCRGVITINSTVGMTALDKKVPVLLLGDAIYNIPGLVYRSGQTEFWTDPKSPDLSLLDALRTSLLGYCHANGNFYTRTGMELAVTHSLPRLTQPTGL</sequence>
<accession>A0ABQ5U3G7</accession>
<reference evidence="1" key="1">
    <citation type="journal article" date="2014" name="Int. J. Syst. Evol. Microbiol.">
        <title>Complete genome of a new Firmicutes species belonging to the dominant human colonic microbiota ('Ruminococcus bicirculans') reveals two chromosomes and a selective capacity to utilize plant glucans.</title>
        <authorList>
            <consortium name="NISC Comparative Sequencing Program"/>
            <person name="Wegmann U."/>
            <person name="Louis P."/>
            <person name="Goesmann A."/>
            <person name="Henrissat B."/>
            <person name="Duncan S.H."/>
            <person name="Flint H.J."/>
        </authorList>
    </citation>
    <scope>NUCLEOTIDE SEQUENCE</scope>
    <source>
        <strain evidence="1">NBRC 103408</strain>
    </source>
</reference>
<proteinExistence type="predicted"/>
<reference evidence="1" key="2">
    <citation type="submission" date="2023-01" db="EMBL/GenBank/DDBJ databases">
        <title>Draft genome sequence of Sneathiella chinensis strain NBRC 103408.</title>
        <authorList>
            <person name="Sun Q."/>
            <person name="Mori K."/>
        </authorList>
    </citation>
    <scope>NUCLEOTIDE SEQUENCE</scope>
    <source>
        <strain evidence="1">NBRC 103408</strain>
    </source>
</reference>
<dbReference type="CDD" id="cd16441">
    <property type="entry name" value="beta_Kdo_transferase_KpsS"/>
    <property type="match status" value="1"/>
</dbReference>
<dbReference type="InterPro" id="IPR007833">
    <property type="entry name" value="Capsule_polysaccharide_synth"/>
</dbReference>
<keyword evidence="2" id="KW-1185">Reference proteome</keyword>